<organism evidence="3 4">
    <name type="scientific">Alkalimarinus alittae</name>
    <dbReference type="NCBI Taxonomy" id="2961619"/>
    <lineage>
        <taxon>Bacteria</taxon>
        <taxon>Pseudomonadati</taxon>
        <taxon>Pseudomonadota</taxon>
        <taxon>Gammaproteobacteria</taxon>
        <taxon>Alteromonadales</taxon>
        <taxon>Alteromonadaceae</taxon>
        <taxon>Alkalimarinus</taxon>
    </lineage>
</organism>
<feature type="domain" description="Ice-binding protein C-terminal" evidence="2">
    <location>
        <begin position="171"/>
        <end position="193"/>
    </location>
</feature>
<evidence type="ECO:0000313" key="3">
    <source>
        <dbReference type="EMBL" id="UZE96703.1"/>
    </source>
</evidence>
<dbReference type="NCBIfam" id="TIGR02595">
    <property type="entry name" value="PEP_CTERM"/>
    <property type="match status" value="1"/>
</dbReference>
<dbReference type="Pfam" id="PF07589">
    <property type="entry name" value="PEP-CTERM"/>
    <property type="match status" value="1"/>
</dbReference>
<proteinExistence type="predicted"/>
<feature type="signal peptide" evidence="1">
    <location>
        <begin position="1"/>
        <end position="20"/>
    </location>
</feature>
<protein>
    <submittedName>
        <fullName evidence="3">PEP-CTERM sorting domain-containing protein</fullName>
    </submittedName>
</protein>
<keyword evidence="1" id="KW-0732">Signal</keyword>
<sequence length="196" mass="20064">MKKYLLLGALLSSISGVASATVIVDQIGDADGFGIGATHGASFDWSAVSSSGDGDGTDSWITGDTTISHTYDVSGLGTITSASLEIFSGGQGLYGLTSLSIDGTFIGYLTDGDDAGPGYNYAWLDVFDLSSYSSLLDGANELTIDVYRDGGDGWTLDYSKLTISDEGAASAVPEPASLALFGLGLAGLGLTRRKKS</sequence>
<evidence type="ECO:0000259" key="2">
    <source>
        <dbReference type="Pfam" id="PF07589"/>
    </source>
</evidence>
<keyword evidence="4" id="KW-1185">Reference proteome</keyword>
<name>A0ABY6N3L5_9ALTE</name>
<reference evidence="3" key="1">
    <citation type="submission" date="2022-06" db="EMBL/GenBank/DDBJ databases">
        <title>Alkalimarinus sp. nov., isolated from gut of a Alitta virens.</title>
        <authorList>
            <person name="Yang A.I."/>
            <person name="Shin N.-R."/>
        </authorList>
    </citation>
    <scope>NUCLEOTIDE SEQUENCE</scope>
    <source>
        <strain evidence="3">A2M4</strain>
    </source>
</reference>
<evidence type="ECO:0000256" key="1">
    <source>
        <dbReference type="SAM" id="SignalP"/>
    </source>
</evidence>
<dbReference type="EMBL" id="CP100390">
    <property type="protein sequence ID" value="UZE96703.1"/>
    <property type="molecule type" value="Genomic_DNA"/>
</dbReference>
<dbReference type="RefSeq" id="WP_265048188.1">
    <property type="nucleotide sequence ID" value="NZ_CP100390.1"/>
</dbReference>
<gene>
    <name evidence="3" type="ORF">NKI27_02820</name>
</gene>
<feature type="chain" id="PRO_5047037275" evidence="1">
    <location>
        <begin position="21"/>
        <end position="196"/>
    </location>
</feature>
<dbReference type="InterPro" id="IPR013424">
    <property type="entry name" value="Ice-binding_C"/>
</dbReference>
<evidence type="ECO:0000313" key="4">
    <source>
        <dbReference type="Proteomes" id="UP001163739"/>
    </source>
</evidence>
<dbReference type="Proteomes" id="UP001163739">
    <property type="component" value="Chromosome"/>
</dbReference>
<accession>A0ABY6N3L5</accession>